<dbReference type="STRING" id="933084.A0A067Q1Y6"/>
<dbReference type="HOGENOM" id="CLU_021164_0_2_1"/>
<gene>
    <name evidence="1" type="ORF">JAAARDRAFT_207024</name>
</gene>
<dbReference type="InParanoid" id="A0A067Q1Y6"/>
<organism evidence="1 2">
    <name type="scientific">Jaapia argillacea MUCL 33604</name>
    <dbReference type="NCBI Taxonomy" id="933084"/>
    <lineage>
        <taxon>Eukaryota</taxon>
        <taxon>Fungi</taxon>
        <taxon>Dikarya</taxon>
        <taxon>Basidiomycota</taxon>
        <taxon>Agaricomycotina</taxon>
        <taxon>Agaricomycetes</taxon>
        <taxon>Agaricomycetidae</taxon>
        <taxon>Jaapiales</taxon>
        <taxon>Jaapiaceae</taxon>
        <taxon>Jaapia</taxon>
    </lineage>
</organism>
<keyword evidence="2" id="KW-1185">Reference proteome</keyword>
<dbReference type="SUPFAM" id="SSF52047">
    <property type="entry name" value="RNI-like"/>
    <property type="match status" value="1"/>
</dbReference>
<name>A0A067Q1Y6_9AGAM</name>
<dbReference type="AlphaFoldDB" id="A0A067Q1Y6"/>
<dbReference type="EMBL" id="KL197719">
    <property type="protein sequence ID" value="KDQ57487.1"/>
    <property type="molecule type" value="Genomic_DNA"/>
</dbReference>
<reference evidence="2" key="1">
    <citation type="journal article" date="2014" name="Proc. Natl. Acad. Sci. U.S.A.">
        <title>Extensive sampling of basidiomycete genomes demonstrates inadequacy of the white-rot/brown-rot paradigm for wood decay fungi.</title>
        <authorList>
            <person name="Riley R."/>
            <person name="Salamov A.A."/>
            <person name="Brown D.W."/>
            <person name="Nagy L.G."/>
            <person name="Floudas D."/>
            <person name="Held B.W."/>
            <person name="Levasseur A."/>
            <person name="Lombard V."/>
            <person name="Morin E."/>
            <person name="Otillar R."/>
            <person name="Lindquist E.A."/>
            <person name="Sun H."/>
            <person name="LaButti K.M."/>
            <person name="Schmutz J."/>
            <person name="Jabbour D."/>
            <person name="Luo H."/>
            <person name="Baker S.E."/>
            <person name="Pisabarro A.G."/>
            <person name="Walton J.D."/>
            <person name="Blanchette R.A."/>
            <person name="Henrissat B."/>
            <person name="Martin F."/>
            <person name="Cullen D."/>
            <person name="Hibbett D.S."/>
            <person name="Grigoriev I.V."/>
        </authorList>
    </citation>
    <scope>NUCLEOTIDE SEQUENCE [LARGE SCALE GENOMIC DNA]</scope>
    <source>
        <strain evidence="2">MUCL 33604</strain>
    </source>
</reference>
<dbReference type="OrthoDB" id="3543113at2759"/>
<evidence type="ECO:0008006" key="3">
    <source>
        <dbReference type="Google" id="ProtNLM"/>
    </source>
</evidence>
<evidence type="ECO:0000313" key="1">
    <source>
        <dbReference type="EMBL" id="KDQ57487.1"/>
    </source>
</evidence>
<evidence type="ECO:0000313" key="2">
    <source>
        <dbReference type="Proteomes" id="UP000027265"/>
    </source>
</evidence>
<protein>
    <recommendedName>
        <fullName evidence="3">F-box domain-containing protein</fullName>
    </recommendedName>
</protein>
<dbReference type="Gene3D" id="3.80.10.10">
    <property type="entry name" value="Ribonuclease Inhibitor"/>
    <property type="match status" value="1"/>
</dbReference>
<dbReference type="Proteomes" id="UP000027265">
    <property type="component" value="Unassembled WGS sequence"/>
</dbReference>
<dbReference type="InterPro" id="IPR032675">
    <property type="entry name" value="LRR_dom_sf"/>
</dbReference>
<proteinExistence type="predicted"/>
<sequence length="553" mass="62132">MHRCLQVPEILSLIFLQVEQERGGKKTLAALARTCHVFHDPSLDVLWYEQEDFSALLKCMPSDLWNESKINRYTHRFILKFRRSMVHDDWAKLGKYASRIRVLHLGTQFVVSSATSSITHLTFIDMEVFRVLSIYRPSGALLPNLRHLHWSYSPIEMFPYIHLFPHTNLSALDIWAVAVISDEEQTLFLNRLATASPNLVRLYSAGTISGMGLQHVCRMRYLKDISLSISSLSATDLALLAGLSFLSTLSIYGQQYQDITVQRLRSFCPEPFVSLRHFTIGGLNFDLCTALLLWISSWHLQKLTCDVDRSAHASTVSFEGFIDTVAQSCSQASLSYLRIISSATQPAFPELHVQATLLRPLLAFKNLTAVIIDPPIFIVMDNSILQEMALAWPDLEELSIGLERRSLLGYKVTLQGLIPLVEHCPKLKKLGVVLHATAEVNAEKPANGISFSSVVSLRFARSTITLDRVMEVAAFLSAVFPRVGPCGLSAWDDENAEDLDAGIAEDAGDCQIRDAWREVIRAYPVFATVREQERRQWQKQGHFVVGASSSQLL</sequence>
<accession>A0A067Q1Y6</accession>